<evidence type="ECO:0000313" key="7">
    <source>
        <dbReference type="EMBL" id="KAA6439412.1"/>
    </source>
</evidence>
<dbReference type="AlphaFoldDB" id="A0A5M8QZF7"/>
<dbReference type="CDD" id="cd00146">
    <property type="entry name" value="PKD"/>
    <property type="match status" value="2"/>
</dbReference>
<keyword evidence="2" id="KW-0812">Transmembrane</keyword>
<evidence type="ECO:0000256" key="2">
    <source>
        <dbReference type="ARBA" id="ARBA00022692"/>
    </source>
</evidence>
<dbReference type="PANTHER" id="PTHR46730">
    <property type="entry name" value="POLYCYSTIN-1"/>
    <property type="match status" value="1"/>
</dbReference>
<dbReference type="Gene3D" id="2.60.40.10">
    <property type="entry name" value="Immunoglobulins"/>
    <property type="match status" value="3"/>
</dbReference>
<dbReference type="OrthoDB" id="7794186at2"/>
<dbReference type="PROSITE" id="PS50093">
    <property type="entry name" value="PKD"/>
    <property type="match status" value="3"/>
</dbReference>
<dbReference type="GO" id="GO:0005261">
    <property type="term" value="F:monoatomic cation channel activity"/>
    <property type="evidence" value="ECO:0007669"/>
    <property type="project" value="TreeGrafter"/>
</dbReference>
<evidence type="ECO:0000256" key="1">
    <source>
        <dbReference type="ARBA" id="ARBA00004141"/>
    </source>
</evidence>
<evidence type="ECO:0000256" key="3">
    <source>
        <dbReference type="ARBA" id="ARBA00022737"/>
    </source>
</evidence>
<dbReference type="InterPro" id="IPR022409">
    <property type="entry name" value="PKD/Chitinase_dom"/>
</dbReference>
<evidence type="ECO:0000313" key="8">
    <source>
        <dbReference type="Proteomes" id="UP000323994"/>
    </source>
</evidence>
<dbReference type="Pfam" id="PF00801">
    <property type="entry name" value="PKD"/>
    <property type="match status" value="1"/>
</dbReference>
<comment type="caution">
    <text evidence="7">The sequence shown here is derived from an EMBL/GenBank/DDBJ whole genome shotgun (WGS) entry which is preliminary data.</text>
</comment>
<dbReference type="GO" id="GO:0005886">
    <property type="term" value="C:plasma membrane"/>
    <property type="evidence" value="ECO:0007669"/>
    <property type="project" value="TreeGrafter"/>
</dbReference>
<dbReference type="Proteomes" id="UP000323994">
    <property type="component" value="Unassembled WGS sequence"/>
</dbReference>
<dbReference type="SUPFAM" id="SSF49299">
    <property type="entry name" value="PKD domain"/>
    <property type="match status" value="3"/>
</dbReference>
<dbReference type="PANTHER" id="PTHR46730:SF4">
    <property type="entry name" value="POLYCYSTIC KIDNEY DISEASE PROTEIN 1-LIKE 1"/>
    <property type="match status" value="1"/>
</dbReference>
<keyword evidence="8" id="KW-1185">Reference proteome</keyword>
<dbReference type="SMART" id="SM00089">
    <property type="entry name" value="PKD"/>
    <property type="match status" value="3"/>
</dbReference>
<protein>
    <submittedName>
        <fullName evidence="7">PKD domain-containing protein</fullName>
    </submittedName>
</protein>
<gene>
    <name evidence="7" type="ORF">FEM33_14225</name>
</gene>
<dbReference type="GO" id="GO:0006816">
    <property type="term" value="P:calcium ion transport"/>
    <property type="evidence" value="ECO:0007669"/>
    <property type="project" value="TreeGrafter"/>
</dbReference>
<comment type="subcellular location">
    <subcellularLocation>
        <location evidence="1">Membrane</location>
        <topology evidence="1">Multi-pass membrane protein</topology>
    </subcellularLocation>
</comment>
<keyword evidence="3" id="KW-0677">Repeat</keyword>
<dbReference type="EMBL" id="VBSN01000038">
    <property type="protein sequence ID" value="KAA6439412.1"/>
    <property type="molecule type" value="Genomic_DNA"/>
</dbReference>
<proteinExistence type="predicted"/>
<feature type="domain" description="PKD" evidence="6">
    <location>
        <begin position="295"/>
        <end position="350"/>
    </location>
</feature>
<evidence type="ECO:0000256" key="4">
    <source>
        <dbReference type="ARBA" id="ARBA00022989"/>
    </source>
</evidence>
<evidence type="ECO:0000259" key="6">
    <source>
        <dbReference type="PROSITE" id="PS50093"/>
    </source>
</evidence>
<accession>A0A5M8QZF7</accession>
<dbReference type="InterPro" id="IPR035986">
    <property type="entry name" value="PKD_dom_sf"/>
</dbReference>
<name>A0A5M8QZF7_9BACT</name>
<dbReference type="InterPro" id="IPR000601">
    <property type="entry name" value="PKD_dom"/>
</dbReference>
<evidence type="ECO:0000256" key="5">
    <source>
        <dbReference type="ARBA" id="ARBA00023136"/>
    </source>
</evidence>
<feature type="domain" description="PKD" evidence="6">
    <location>
        <begin position="206"/>
        <end position="262"/>
    </location>
</feature>
<dbReference type="InterPro" id="IPR013783">
    <property type="entry name" value="Ig-like_fold"/>
</dbReference>
<keyword evidence="5" id="KW-0472">Membrane</keyword>
<dbReference type="RefSeq" id="WP_139012662.1">
    <property type="nucleotide sequence ID" value="NZ_VBSN01000038.1"/>
</dbReference>
<feature type="domain" description="PKD" evidence="6">
    <location>
        <begin position="379"/>
        <end position="417"/>
    </location>
</feature>
<sequence length="468" mass="52998">MANRPNVYLIHASDAVQHVDYIKEILNRLKTGNRISGFIPVEGAAAWTLPEKNLLAGDAVIVLLTNQIIPFKDEGEKYLKSLHNKELKVIEIIIDSIPYDSGFYFFPDDAQPIREKGKMDEAWNKIEKGLEQMFPPVNAKEKQFVFGKYLKYAAAAVGLLLLIWLVPKLFNQDEVNFTFRVQDALMKQKKDTTSCYQPCLASFYAESDHPENLVWDFGDTLQKAVITGQYPEYLFTQAGTYTIKLATGKEDNAASMEKKLVVKPVPQADFEVVNNGCVAPCQLTFINRSSYADQYSWDLGNGTATTEKDAKNIHYAASGNFTVRLTASNKDGIRLDTSKSVTIAVDESPFAQFSVSYTGDVQHPYRMTFKNNSKYSNEYTWSFGDGSTILKKNSQEPIPHDFPELKTYRVTLVASNNQSAMDSFFYDVYPKSYILPIRDLMKTVIRTNPAYSEEIKKYSIKDAARFPR</sequence>
<reference evidence="7 8" key="1">
    <citation type="submission" date="2019-05" db="EMBL/GenBank/DDBJ databases">
        <authorList>
            <person name="Qu J.-H."/>
        </authorList>
    </citation>
    <scope>NUCLEOTIDE SEQUENCE [LARGE SCALE GENOMIC DNA]</scope>
    <source>
        <strain evidence="7 8">NS28</strain>
    </source>
</reference>
<keyword evidence="4" id="KW-1133">Transmembrane helix</keyword>
<organism evidence="7 8">
    <name type="scientific">Dyadobacter flavalbus</name>
    <dbReference type="NCBI Taxonomy" id="2579942"/>
    <lineage>
        <taxon>Bacteria</taxon>
        <taxon>Pseudomonadati</taxon>
        <taxon>Bacteroidota</taxon>
        <taxon>Cytophagia</taxon>
        <taxon>Cytophagales</taxon>
        <taxon>Spirosomataceae</taxon>
        <taxon>Dyadobacter</taxon>
    </lineage>
</organism>
<dbReference type="Pfam" id="PF18911">
    <property type="entry name" value="PKD_4"/>
    <property type="match status" value="1"/>
</dbReference>